<dbReference type="AlphaFoldDB" id="A0AAC8ZTN0"/>
<feature type="compositionally biased region" description="Low complexity" evidence="1">
    <location>
        <begin position="1"/>
        <end position="10"/>
    </location>
</feature>
<reference evidence="3 4" key="2">
    <citation type="journal article" date="2016" name="Genome Announc.">
        <title>Complete Genome Sequence of a Strain of Azospirillum thiophilum Isolated from a Sulfide Spring.</title>
        <authorList>
            <person name="Fomenkov A."/>
            <person name="Vincze T."/>
            <person name="Grabovich M."/>
            <person name="Anton B.P."/>
            <person name="Dubinina G."/>
            <person name="Orlova M."/>
            <person name="Belousova E."/>
            <person name="Roberts R.J."/>
        </authorList>
    </citation>
    <scope>NUCLEOTIDE SEQUENCE [LARGE SCALE GENOMIC DNA]</scope>
    <source>
        <strain evidence="3 4">BV-S</strain>
    </source>
</reference>
<dbReference type="Proteomes" id="UP000069935">
    <property type="component" value="Chromosome 1"/>
</dbReference>
<organism evidence="3 4">
    <name type="scientific">Azospirillum thiophilum</name>
    <dbReference type="NCBI Taxonomy" id="528244"/>
    <lineage>
        <taxon>Bacteria</taxon>
        <taxon>Pseudomonadati</taxon>
        <taxon>Pseudomonadota</taxon>
        <taxon>Alphaproteobacteria</taxon>
        <taxon>Rhodospirillales</taxon>
        <taxon>Azospirillaceae</taxon>
        <taxon>Azospirillum</taxon>
    </lineage>
</organism>
<evidence type="ECO:0000313" key="4">
    <source>
        <dbReference type="Proteomes" id="UP000069935"/>
    </source>
</evidence>
<evidence type="ECO:0000256" key="1">
    <source>
        <dbReference type="SAM" id="MobiDB-lite"/>
    </source>
</evidence>
<keyword evidence="4" id="KW-1185">Reference proteome</keyword>
<accession>A0AAC8ZTN0</accession>
<evidence type="ECO:0000256" key="2">
    <source>
        <dbReference type="SAM" id="Phobius"/>
    </source>
</evidence>
<dbReference type="EMBL" id="CP012401">
    <property type="protein sequence ID" value="ALG70808.1"/>
    <property type="molecule type" value="Genomic_DNA"/>
</dbReference>
<feature type="region of interest" description="Disordered" evidence="1">
    <location>
        <begin position="1"/>
        <end position="25"/>
    </location>
</feature>
<name>A0AAC8ZTN0_9PROT</name>
<protein>
    <submittedName>
        <fullName evidence="3">Uncharacterized protein</fullName>
    </submittedName>
</protein>
<dbReference type="RefSeq" id="WP_045580830.1">
    <property type="nucleotide sequence ID" value="NZ_CP012401.1"/>
</dbReference>
<feature type="transmembrane region" description="Helical" evidence="2">
    <location>
        <begin position="62"/>
        <end position="81"/>
    </location>
</feature>
<keyword evidence="2" id="KW-0812">Transmembrane</keyword>
<feature type="transmembrane region" description="Helical" evidence="2">
    <location>
        <begin position="31"/>
        <end position="50"/>
    </location>
</feature>
<evidence type="ECO:0000313" key="3">
    <source>
        <dbReference type="EMBL" id="ALG70808.1"/>
    </source>
</evidence>
<keyword evidence="2" id="KW-0472">Membrane</keyword>
<keyword evidence="2" id="KW-1133">Transmembrane helix</keyword>
<gene>
    <name evidence="3" type="ORF">AL072_07640</name>
</gene>
<sequence>MSAPQQAARPNPRPDPGAEATPDAGRRRDRLVGLFLLAAALFNPPLLGLFGVEGRLLGVPAFHAWVFGVWAAVIALAALAGRAH</sequence>
<reference evidence="4" key="1">
    <citation type="submission" date="2015-08" db="EMBL/GenBank/DDBJ databases">
        <title>Complete Genome Sequence of Azospirillum thiophilum BV-S.</title>
        <authorList>
            <person name="Fomenkov A."/>
            <person name="Vincze T."/>
            <person name="Grabovich M."/>
            <person name="Dubinina G."/>
            <person name="Orlova M."/>
            <person name="Belousova E."/>
            <person name="Roberts R.J."/>
        </authorList>
    </citation>
    <scope>NUCLEOTIDE SEQUENCE [LARGE SCALE GENOMIC DNA]</scope>
    <source>
        <strain evidence="4">BV-S</strain>
    </source>
</reference>
<dbReference type="KEGG" id="ati:AL072_07640"/>
<proteinExistence type="predicted"/>